<organism evidence="1 2">
    <name type="scientific">Catharanthus roseus</name>
    <name type="common">Madagascar periwinkle</name>
    <name type="synonym">Vinca rosea</name>
    <dbReference type="NCBI Taxonomy" id="4058"/>
    <lineage>
        <taxon>Eukaryota</taxon>
        <taxon>Viridiplantae</taxon>
        <taxon>Streptophyta</taxon>
        <taxon>Embryophyta</taxon>
        <taxon>Tracheophyta</taxon>
        <taxon>Spermatophyta</taxon>
        <taxon>Magnoliopsida</taxon>
        <taxon>eudicotyledons</taxon>
        <taxon>Gunneridae</taxon>
        <taxon>Pentapetalae</taxon>
        <taxon>asterids</taxon>
        <taxon>lamiids</taxon>
        <taxon>Gentianales</taxon>
        <taxon>Apocynaceae</taxon>
        <taxon>Rauvolfioideae</taxon>
        <taxon>Vinceae</taxon>
        <taxon>Catharanthinae</taxon>
        <taxon>Catharanthus</taxon>
    </lineage>
</organism>
<reference evidence="2" key="1">
    <citation type="journal article" date="2023" name="Nat. Plants">
        <title>Single-cell RNA sequencing provides a high-resolution roadmap for understanding the multicellular compartmentation of specialized metabolism.</title>
        <authorList>
            <person name="Sun S."/>
            <person name="Shen X."/>
            <person name="Li Y."/>
            <person name="Li Y."/>
            <person name="Wang S."/>
            <person name="Li R."/>
            <person name="Zhang H."/>
            <person name="Shen G."/>
            <person name="Guo B."/>
            <person name="Wei J."/>
            <person name="Xu J."/>
            <person name="St-Pierre B."/>
            <person name="Chen S."/>
            <person name="Sun C."/>
        </authorList>
    </citation>
    <scope>NUCLEOTIDE SEQUENCE [LARGE SCALE GENOMIC DNA]</scope>
</reference>
<name>A0ACB9ZZP3_CATRO</name>
<sequence>MEENHISESGGELILNDGSGEEGEVREGSREIEHVLPISLTHDTVGLRPNKSVRILEVRIGGPDKLGCLPRDCRNYVQKLRRLNIGAGDADCINRIFIKMHQKNSNFFHLMLMDEEAYEEFNDVVCVDSTYLLNRYNMPFVTIVEVNHHGQCTFTWLAIIGGQAPAIIMTDQCESMGNAIKEVMSIKIRRCCIWHNNVQASE</sequence>
<dbReference type="Proteomes" id="UP001060085">
    <property type="component" value="Linkage Group LG07"/>
</dbReference>
<comment type="caution">
    <text evidence="1">The sequence shown here is derived from an EMBL/GenBank/DDBJ whole genome shotgun (WGS) entry which is preliminary data.</text>
</comment>
<gene>
    <name evidence="1" type="ORF">M9H77_31302</name>
</gene>
<evidence type="ECO:0000313" key="2">
    <source>
        <dbReference type="Proteomes" id="UP001060085"/>
    </source>
</evidence>
<protein>
    <submittedName>
        <fullName evidence="1">Uncharacterized protein</fullName>
    </submittedName>
</protein>
<dbReference type="EMBL" id="CM044707">
    <property type="protein sequence ID" value="KAI5654115.1"/>
    <property type="molecule type" value="Genomic_DNA"/>
</dbReference>
<accession>A0ACB9ZZP3</accession>
<proteinExistence type="predicted"/>
<keyword evidence="2" id="KW-1185">Reference proteome</keyword>
<evidence type="ECO:0000313" key="1">
    <source>
        <dbReference type="EMBL" id="KAI5654115.1"/>
    </source>
</evidence>